<dbReference type="RefSeq" id="XP_009165153.1">
    <property type="nucleotide sequence ID" value="XM_009166889.1"/>
</dbReference>
<reference evidence="1 2" key="1">
    <citation type="submission" date="2013-11" db="EMBL/GenBank/DDBJ databases">
        <title>Opisthorchis viverrini - life in the bile duct.</title>
        <authorList>
            <person name="Young N.D."/>
            <person name="Nagarajan N."/>
            <person name="Lin S.J."/>
            <person name="Korhonen P.K."/>
            <person name="Jex A.R."/>
            <person name="Hall R.S."/>
            <person name="Safavi-Hemami H."/>
            <person name="Kaewkong W."/>
            <person name="Bertrand D."/>
            <person name="Gao S."/>
            <person name="Seet Q."/>
            <person name="Wongkham S."/>
            <person name="Teh B.T."/>
            <person name="Wongkham C."/>
            <person name="Intapan P.M."/>
            <person name="Maleewong W."/>
            <person name="Yang X."/>
            <person name="Hu M."/>
            <person name="Wang Z."/>
            <person name="Hofmann A."/>
            <person name="Sternberg P.W."/>
            <person name="Tan P."/>
            <person name="Wang J."/>
            <person name="Gasser R.B."/>
        </authorList>
    </citation>
    <scope>NUCLEOTIDE SEQUENCE [LARGE SCALE GENOMIC DNA]</scope>
</reference>
<dbReference type="KEGG" id="ovi:T265_13045"/>
<dbReference type="EMBL" id="KL596650">
    <property type="protein sequence ID" value="KER31128.1"/>
    <property type="molecule type" value="Genomic_DNA"/>
</dbReference>
<dbReference type="AlphaFoldDB" id="A0A074ZUJ7"/>
<dbReference type="Proteomes" id="UP000054324">
    <property type="component" value="Unassembled WGS sequence"/>
</dbReference>
<sequence length="72" mass="8581">MYVQSNKTHISCLYQPNFTGQDKYLLQCLLAYRASLHDSTDFFPVKLQYGYEPRLRRPMLNTQDLNNYSQEL</sequence>
<keyword evidence="2" id="KW-1185">Reference proteome</keyword>
<protein>
    <submittedName>
        <fullName evidence="1">Uncharacterized protein</fullName>
    </submittedName>
</protein>
<name>A0A074ZUJ7_OPIVI</name>
<organism evidence="1 2">
    <name type="scientific">Opisthorchis viverrini</name>
    <name type="common">Southeast Asian liver fluke</name>
    <dbReference type="NCBI Taxonomy" id="6198"/>
    <lineage>
        <taxon>Eukaryota</taxon>
        <taxon>Metazoa</taxon>
        <taxon>Spiralia</taxon>
        <taxon>Lophotrochozoa</taxon>
        <taxon>Platyhelminthes</taxon>
        <taxon>Trematoda</taxon>
        <taxon>Digenea</taxon>
        <taxon>Opisthorchiida</taxon>
        <taxon>Opisthorchiata</taxon>
        <taxon>Opisthorchiidae</taxon>
        <taxon>Opisthorchis</taxon>
    </lineage>
</organism>
<gene>
    <name evidence="1" type="ORF">T265_13045</name>
</gene>
<dbReference type="CTD" id="20327213"/>
<accession>A0A074ZUJ7</accession>
<proteinExistence type="predicted"/>
<evidence type="ECO:0000313" key="1">
    <source>
        <dbReference type="EMBL" id="KER31128.1"/>
    </source>
</evidence>
<evidence type="ECO:0000313" key="2">
    <source>
        <dbReference type="Proteomes" id="UP000054324"/>
    </source>
</evidence>
<dbReference type="GeneID" id="20327213"/>